<comment type="subcellular location">
    <subcellularLocation>
        <location evidence="1">Cell membrane</location>
        <topology evidence="1">Multi-pass membrane protein</topology>
    </subcellularLocation>
</comment>
<name>A0A836IK42_9TRYP</name>
<comment type="catalytic activity">
    <reaction evidence="13">
        <text>a 1,2-diacyl-sn-glycero-3-phosphate + CTP + H(+) = a CDP-1,2-diacyl-sn-glycerol + diphosphate</text>
        <dbReference type="Rhea" id="RHEA:16229"/>
        <dbReference type="ChEBI" id="CHEBI:15378"/>
        <dbReference type="ChEBI" id="CHEBI:33019"/>
        <dbReference type="ChEBI" id="CHEBI:37563"/>
        <dbReference type="ChEBI" id="CHEBI:58332"/>
        <dbReference type="ChEBI" id="CHEBI:58608"/>
        <dbReference type="EC" id="2.7.7.41"/>
    </reaction>
</comment>
<evidence type="ECO:0000256" key="14">
    <source>
        <dbReference type="SAM" id="Phobius"/>
    </source>
</evidence>
<keyword evidence="12" id="KW-1208">Phospholipid metabolism</keyword>
<feature type="transmembrane region" description="Helical" evidence="14">
    <location>
        <begin position="375"/>
        <end position="395"/>
    </location>
</feature>
<dbReference type="Proteomes" id="UP000674318">
    <property type="component" value="Chromosome 32"/>
</dbReference>
<dbReference type="EC" id="2.7.7.41" evidence="13"/>
<dbReference type="PANTHER" id="PTHR46382">
    <property type="entry name" value="PHOSPHATIDATE CYTIDYLYLTRANSFERASE"/>
    <property type="match status" value="1"/>
</dbReference>
<dbReference type="PROSITE" id="PS01315">
    <property type="entry name" value="CDS"/>
    <property type="match status" value="1"/>
</dbReference>
<keyword evidence="11" id="KW-0594">Phospholipid biosynthesis</keyword>
<dbReference type="PANTHER" id="PTHR46382:SF1">
    <property type="entry name" value="PHOSPHATIDATE CYTIDYLYLTRANSFERASE"/>
    <property type="match status" value="1"/>
</dbReference>
<comment type="pathway">
    <text evidence="13">Phospholipid metabolism; CDP-diacylglycerol biosynthesis; CDP-diacylglycerol from sn-glycerol 3-phosphate: step 3/3.</text>
</comment>
<feature type="transmembrane region" description="Helical" evidence="14">
    <location>
        <begin position="21"/>
        <end position="40"/>
    </location>
</feature>
<evidence type="ECO:0000256" key="9">
    <source>
        <dbReference type="ARBA" id="ARBA00023098"/>
    </source>
</evidence>
<dbReference type="RefSeq" id="XP_067754831.1">
    <property type="nucleotide sequence ID" value="XM_067898674.1"/>
</dbReference>
<dbReference type="InterPro" id="IPR000374">
    <property type="entry name" value="PC_trans"/>
</dbReference>
<evidence type="ECO:0000256" key="8">
    <source>
        <dbReference type="ARBA" id="ARBA00022989"/>
    </source>
</evidence>
<keyword evidence="5 13" id="KW-0808">Transferase</keyword>
<keyword evidence="7 13" id="KW-0548">Nucleotidyltransferase</keyword>
<evidence type="ECO:0000256" key="1">
    <source>
        <dbReference type="ARBA" id="ARBA00004651"/>
    </source>
</evidence>
<keyword evidence="3" id="KW-1003">Cell membrane</keyword>
<evidence type="ECO:0000256" key="12">
    <source>
        <dbReference type="ARBA" id="ARBA00023264"/>
    </source>
</evidence>
<dbReference type="GeneID" id="94288751"/>
<accession>A0A836IK42</accession>
<dbReference type="KEGG" id="phet:94288751"/>
<evidence type="ECO:0000256" key="3">
    <source>
        <dbReference type="ARBA" id="ARBA00022475"/>
    </source>
</evidence>
<dbReference type="GO" id="GO:0016024">
    <property type="term" value="P:CDP-diacylglycerol biosynthetic process"/>
    <property type="evidence" value="ECO:0007669"/>
    <property type="project" value="UniProtKB-UniPathway"/>
</dbReference>
<keyword evidence="4" id="KW-0444">Lipid biosynthesis</keyword>
<evidence type="ECO:0000256" key="2">
    <source>
        <dbReference type="ARBA" id="ARBA00010185"/>
    </source>
</evidence>
<dbReference type="Pfam" id="PF01148">
    <property type="entry name" value="CTP_transf_1"/>
    <property type="match status" value="1"/>
</dbReference>
<feature type="transmembrane region" description="Helical" evidence="14">
    <location>
        <begin position="123"/>
        <end position="148"/>
    </location>
</feature>
<evidence type="ECO:0000256" key="4">
    <source>
        <dbReference type="ARBA" id="ARBA00022516"/>
    </source>
</evidence>
<keyword evidence="10 14" id="KW-0472">Membrane</keyword>
<dbReference type="GO" id="GO:0005886">
    <property type="term" value="C:plasma membrane"/>
    <property type="evidence" value="ECO:0007669"/>
    <property type="project" value="UniProtKB-SubCell"/>
</dbReference>
<dbReference type="EMBL" id="JAFJZO010000032">
    <property type="protein sequence ID" value="KAG5496348.1"/>
    <property type="molecule type" value="Genomic_DNA"/>
</dbReference>
<evidence type="ECO:0000313" key="16">
    <source>
        <dbReference type="Proteomes" id="UP000674318"/>
    </source>
</evidence>
<gene>
    <name evidence="15" type="ORF">JKF63_02650</name>
</gene>
<feature type="transmembrane region" description="Helical" evidence="14">
    <location>
        <begin position="46"/>
        <end position="64"/>
    </location>
</feature>
<dbReference type="OrthoDB" id="10260889at2759"/>
<organism evidence="15 16">
    <name type="scientific">Porcisia hertigi</name>
    <dbReference type="NCBI Taxonomy" id="2761500"/>
    <lineage>
        <taxon>Eukaryota</taxon>
        <taxon>Discoba</taxon>
        <taxon>Euglenozoa</taxon>
        <taxon>Kinetoplastea</taxon>
        <taxon>Metakinetoplastina</taxon>
        <taxon>Trypanosomatida</taxon>
        <taxon>Trypanosomatidae</taxon>
        <taxon>Leishmaniinae</taxon>
        <taxon>Porcisia</taxon>
    </lineage>
</organism>
<feature type="transmembrane region" description="Helical" evidence="14">
    <location>
        <begin position="154"/>
        <end position="173"/>
    </location>
</feature>
<keyword evidence="9" id="KW-0443">Lipid metabolism</keyword>
<evidence type="ECO:0000256" key="11">
    <source>
        <dbReference type="ARBA" id="ARBA00023209"/>
    </source>
</evidence>
<comment type="similarity">
    <text evidence="2 13">Belongs to the CDS family.</text>
</comment>
<protein>
    <recommendedName>
        <fullName evidence="13">Phosphatidate cytidylyltransferase</fullName>
        <ecNumber evidence="13">2.7.7.41</ecNumber>
    </recommendedName>
</protein>
<dbReference type="GO" id="GO:0004605">
    <property type="term" value="F:phosphatidate cytidylyltransferase activity"/>
    <property type="evidence" value="ECO:0007669"/>
    <property type="project" value="UniProtKB-EC"/>
</dbReference>
<evidence type="ECO:0000256" key="5">
    <source>
        <dbReference type="ARBA" id="ARBA00022679"/>
    </source>
</evidence>
<dbReference type="UniPathway" id="UPA00557">
    <property type="reaction ID" value="UER00614"/>
</dbReference>
<evidence type="ECO:0000256" key="13">
    <source>
        <dbReference type="RuleBase" id="RU003938"/>
    </source>
</evidence>
<keyword evidence="16" id="KW-1185">Reference proteome</keyword>
<keyword evidence="8 14" id="KW-1133">Transmembrane helix</keyword>
<comment type="caution">
    <text evidence="15">The sequence shown here is derived from an EMBL/GenBank/DDBJ whole genome shotgun (WGS) entry which is preliminary data.</text>
</comment>
<sequence length="495" mass="53896">MSGLRTAMGTDAQRSPDRNRFGLTNIQVRTITICIVGPSVILWGAYSVYCAAILAFFALFMCGIEWSGLKRHLKVALLMSMENSTASAPLGDSTPPTTLQRLVNRPPPPSPYMEGVPLLPTEYALPVVPLSFYTVLKHLGWGLLAFGAFMGEEVLLVMLELYFLILVVVTLTAHNRLELKVGRAVELLGYPLSFGSPSVLQEKPSSVGNGGGGVPVAAADLETRSGQGDANHASVAGAQRNYFLLMELHMIAERQPTEQFLDFCLDIFGILWIVGLSTPMLVYSIENVGVPWLASTLVGNFINDIAALVVGRSLKVFRERYGNIYDVTGGDFPGPSGTNQLRKRPLKEASGLVRLLLRGPHHLYHAISPNKSVEGAVAGVIMNAVSFAGLMFWFYRAWFDAPARNIVNPAFQSVALWLLLGTIMGVLGVCGDLLQSLLKRVARVKDAGFIIPGHGGMLDRVDGMLLVFPFMHFALRSIMTISKDPVNRPSYFSEA</sequence>
<dbReference type="AlphaFoldDB" id="A0A836IK42"/>
<evidence type="ECO:0000256" key="7">
    <source>
        <dbReference type="ARBA" id="ARBA00022695"/>
    </source>
</evidence>
<keyword evidence="6 13" id="KW-0812">Transmembrane</keyword>
<proteinExistence type="inferred from homology"/>
<feature type="transmembrane region" description="Helical" evidence="14">
    <location>
        <begin position="260"/>
        <end position="283"/>
    </location>
</feature>
<reference evidence="15 16" key="1">
    <citation type="submission" date="2021-02" db="EMBL/GenBank/DDBJ databases">
        <title>Porcisia hertigi Genome sequencing and assembly.</title>
        <authorList>
            <person name="Almutairi H."/>
            <person name="Gatherer D."/>
        </authorList>
    </citation>
    <scope>NUCLEOTIDE SEQUENCE [LARGE SCALE GENOMIC DNA]</scope>
    <source>
        <strain evidence="15 16">C119</strain>
    </source>
</reference>
<feature type="transmembrane region" description="Helical" evidence="14">
    <location>
        <begin position="415"/>
        <end position="434"/>
    </location>
</feature>
<feature type="transmembrane region" description="Helical" evidence="14">
    <location>
        <begin position="289"/>
        <end position="310"/>
    </location>
</feature>
<evidence type="ECO:0000256" key="10">
    <source>
        <dbReference type="ARBA" id="ARBA00023136"/>
    </source>
</evidence>
<evidence type="ECO:0000256" key="6">
    <source>
        <dbReference type="ARBA" id="ARBA00022692"/>
    </source>
</evidence>
<evidence type="ECO:0000313" key="15">
    <source>
        <dbReference type="EMBL" id="KAG5496348.1"/>
    </source>
</evidence>